<dbReference type="EMBL" id="BK032533">
    <property type="protein sequence ID" value="DAF46159.1"/>
    <property type="molecule type" value="Genomic_DNA"/>
</dbReference>
<protein>
    <submittedName>
        <fullName evidence="1">Tail assembly chaperone protein</fullName>
    </submittedName>
</protein>
<sequence length="117" mass="12808">MSEKNKAEIVNIDSAAKVEVENESIVKLTKTYQFEGETISEIDMSGLENLTANDMIKANKVLQAAGTVTVMPETNLEYALIVAASATGRPVEFFRGLVPRDAMKIKNAVTSFFFGEE</sequence>
<name>A0A8S5S663_9CAUD</name>
<evidence type="ECO:0000313" key="1">
    <source>
        <dbReference type="EMBL" id="DAF46159.1"/>
    </source>
</evidence>
<proteinExistence type="predicted"/>
<accession>A0A8S5S663</accession>
<reference evidence="1" key="1">
    <citation type="journal article" date="2021" name="Proc. Natl. Acad. Sci. U.S.A.">
        <title>A Catalog of Tens of Thousands of Viruses from Human Metagenomes Reveals Hidden Associations with Chronic Diseases.</title>
        <authorList>
            <person name="Tisza M.J."/>
            <person name="Buck C.B."/>
        </authorList>
    </citation>
    <scope>NUCLEOTIDE SEQUENCE</scope>
    <source>
        <strain evidence="1">Ctaix4</strain>
    </source>
</reference>
<organism evidence="1">
    <name type="scientific">Caudovirales sp. ctaix4</name>
    <dbReference type="NCBI Taxonomy" id="2827635"/>
    <lineage>
        <taxon>Viruses</taxon>
        <taxon>Duplodnaviria</taxon>
        <taxon>Heunggongvirae</taxon>
        <taxon>Uroviricota</taxon>
        <taxon>Caudoviricetes</taxon>
    </lineage>
</organism>